<dbReference type="EMBL" id="EQ973213">
    <property type="protein sequence ID" value="EFR52421.1"/>
    <property type="molecule type" value="Genomic_DNA"/>
</dbReference>
<evidence type="ECO:0000313" key="3">
    <source>
        <dbReference type="Proteomes" id="UP000005101"/>
    </source>
</evidence>
<name>A0ABN0BHV8_BACFG</name>
<dbReference type="InterPro" id="IPR027824">
    <property type="entry name" value="DUF4469"/>
</dbReference>
<gene>
    <name evidence="2" type="ORF">BFAG_01115</name>
</gene>
<feature type="domain" description="DUF4469" evidence="1">
    <location>
        <begin position="29"/>
        <end position="117"/>
    </location>
</feature>
<accession>A0ABN0BHV8</accession>
<dbReference type="Proteomes" id="UP000005101">
    <property type="component" value="Unassembled WGS sequence"/>
</dbReference>
<keyword evidence="3" id="KW-1185">Reference proteome</keyword>
<sequence>MMNYKRLTRKGMIEIRKIEKVRRGVDIPEITGIYDPLSGKKDGTITPMAPLVVWGRNLRHYALEDFKLCLVAQRKPVEVIEIKLVYTYSDKKVIAAIPELKPGEYRPAVRLKDDEGKVYVLPAVWVVRGRWRR</sequence>
<reference evidence="2 3" key="1">
    <citation type="submission" date="2008-12" db="EMBL/GenBank/DDBJ databases">
        <title>Annotation of Bacteroides fragilis strain 3_1_12.</title>
        <authorList>
            <consortium name="The Broad Institute Genome Sequencing Platform"/>
            <person name="Ward D."/>
            <person name="Young S.K."/>
            <person name="Kodira C.D."/>
            <person name="Zeng Q."/>
            <person name="Koehrsen M."/>
            <person name="Alvarado L."/>
            <person name="Berlin A."/>
            <person name="Borenstein D."/>
            <person name="Chen Z."/>
            <person name="Engels R."/>
            <person name="Freedman E."/>
            <person name="Gellesch M."/>
            <person name="Goldberg J."/>
            <person name="Griggs A."/>
            <person name="Gujja S."/>
            <person name="Heiman D."/>
            <person name="Hepburn T."/>
            <person name="Howarth C."/>
            <person name="Jen D."/>
            <person name="Larson L."/>
            <person name="Lewis B."/>
            <person name="Mehta T."/>
            <person name="Park D."/>
            <person name="Pearson M."/>
            <person name="Roberts A."/>
            <person name="Saif S."/>
            <person name="Shea T."/>
            <person name="Shenoy N."/>
            <person name="Sisk P."/>
            <person name="Stolte C."/>
            <person name="Sykes S."/>
            <person name="Walk T."/>
            <person name="White J."/>
            <person name="Yandava C."/>
            <person name="Allen-Vercoe E."/>
            <person name="Strauss J."/>
            <person name="Ambrose C."/>
            <person name="Lander E."/>
            <person name="Nusbaum C."/>
            <person name="Galagan J."/>
            <person name="Birren B."/>
        </authorList>
    </citation>
    <scope>NUCLEOTIDE SEQUENCE [LARGE SCALE GENOMIC DNA]</scope>
    <source>
        <strain evidence="2 3">3_1_12</strain>
    </source>
</reference>
<organism evidence="2 3">
    <name type="scientific">Bacteroides fragilis 3_1_12</name>
    <dbReference type="NCBI Taxonomy" id="457424"/>
    <lineage>
        <taxon>Bacteria</taxon>
        <taxon>Pseudomonadati</taxon>
        <taxon>Bacteroidota</taxon>
        <taxon>Bacteroidia</taxon>
        <taxon>Bacteroidales</taxon>
        <taxon>Bacteroidaceae</taxon>
        <taxon>Bacteroides</taxon>
    </lineage>
</organism>
<proteinExistence type="predicted"/>
<dbReference type="Pfam" id="PF14734">
    <property type="entry name" value="DUF4469"/>
    <property type="match status" value="1"/>
</dbReference>
<dbReference type="Gene3D" id="2.70.50.70">
    <property type="match status" value="1"/>
</dbReference>
<evidence type="ECO:0000313" key="2">
    <source>
        <dbReference type="EMBL" id="EFR52421.1"/>
    </source>
</evidence>
<evidence type="ECO:0000259" key="1">
    <source>
        <dbReference type="Pfam" id="PF14734"/>
    </source>
</evidence>
<protein>
    <recommendedName>
        <fullName evidence="1">DUF4469 domain-containing protein</fullName>
    </recommendedName>
</protein>